<accession>A0AA36J943</accession>
<proteinExistence type="predicted"/>
<feature type="compositionally biased region" description="Basic residues" evidence="1">
    <location>
        <begin position="88"/>
        <end position="99"/>
    </location>
</feature>
<feature type="compositionally biased region" description="Basic and acidic residues" evidence="1">
    <location>
        <begin position="147"/>
        <end position="164"/>
    </location>
</feature>
<feature type="compositionally biased region" description="Acidic residues" evidence="1">
    <location>
        <begin position="66"/>
        <end position="83"/>
    </location>
</feature>
<feature type="compositionally biased region" description="Basic residues" evidence="1">
    <location>
        <begin position="659"/>
        <end position="675"/>
    </location>
</feature>
<dbReference type="AlphaFoldDB" id="A0AA36J943"/>
<sequence length="675" mass="76007">MSGRRALLCAAWVLWGSQLGFLSSFRSARPVCRTLRRARDPRLTPASLLLEEEDGREDVKLRNDLEELTMDSMDMVEDDDDRDADARRRPRSARPRRPGGRVEMDPKFKRAGYFDRRDLSRLNASDFDKKGKLQGLSVDELEERLERRFQASKPQPREEPKKAEADEEEGFDLFWRPGRRPLRRAQARPRSANARAALPAKPVKPKTRPKSIDGWLLNKEPTRIERSQPEPEPSDRMGTSKFRKRYKAVMRNYGPLPWDRVEGMTSWLDPANKTWQELGLDSAESQTVVRPSLDAGAHWRELMELSAVEMAGMNKLHDAALWAGLGGAARQSLFGLLGVEGTTPVRNIGIIPKHDFATIVSTWTLPAPTPDVPTATVPPTANQVGQAGLLGRACRVKCGTEENRLGASSSDSSLNAMGAPAKKAKLSNVIYQANDAEEALLDKSEVQKAFNRYKKAFGDPLQKKNQPLTRLQLFRLCAVQMFSDVMLDVLTPARREAYLTLIKKYHTRYGPNIAKPLRLGWLTSDPVKPWEYSMRLLIDSTRFWKDELEDPCMLVPTRHASAGSFVEAEADKKQAADLRKQPGAKLRPEDRNHNVSEGRYTTNRRGVALCEGYNTVECKEVDRYGRCSKDLSRVHQCNRCLSIEHAGVNCDKAPPADHHRGKGKRGKGAGKRKSK</sequence>
<dbReference type="EMBL" id="CAUJNA010003412">
    <property type="protein sequence ID" value="CAJ1401367.1"/>
    <property type="molecule type" value="Genomic_DNA"/>
</dbReference>
<feature type="chain" id="PRO_5041245323" evidence="2">
    <location>
        <begin position="29"/>
        <end position="675"/>
    </location>
</feature>
<feature type="compositionally biased region" description="Basic and acidic residues" evidence="1">
    <location>
        <begin position="571"/>
        <end position="596"/>
    </location>
</feature>
<comment type="caution">
    <text evidence="3">The sequence shown here is derived from an EMBL/GenBank/DDBJ whole genome shotgun (WGS) entry which is preliminary data.</text>
</comment>
<feature type="region of interest" description="Disordered" evidence="1">
    <location>
        <begin position="63"/>
        <end position="108"/>
    </location>
</feature>
<keyword evidence="4" id="KW-1185">Reference proteome</keyword>
<feature type="region of interest" description="Disordered" evidence="1">
    <location>
        <begin position="571"/>
        <end position="597"/>
    </location>
</feature>
<evidence type="ECO:0000256" key="2">
    <source>
        <dbReference type="SAM" id="SignalP"/>
    </source>
</evidence>
<keyword evidence="2" id="KW-0732">Signal</keyword>
<dbReference type="Proteomes" id="UP001178507">
    <property type="component" value="Unassembled WGS sequence"/>
</dbReference>
<evidence type="ECO:0000256" key="1">
    <source>
        <dbReference type="SAM" id="MobiDB-lite"/>
    </source>
</evidence>
<organism evidence="3 4">
    <name type="scientific">Effrenium voratum</name>
    <dbReference type="NCBI Taxonomy" id="2562239"/>
    <lineage>
        <taxon>Eukaryota</taxon>
        <taxon>Sar</taxon>
        <taxon>Alveolata</taxon>
        <taxon>Dinophyceae</taxon>
        <taxon>Suessiales</taxon>
        <taxon>Symbiodiniaceae</taxon>
        <taxon>Effrenium</taxon>
    </lineage>
</organism>
<evidence type="ECO:0000313" key="3">
    <source>
        <dbReference type="EMBL" id="CAJ1401367.1"/>
    </source>
</evidence>
<feature type="region of interest" description="Disordered" evidence="1">
    <location>
        <begin position="651"/>
        <end position="675"/>
    </location>
</feature>
<gene>
    <name evidence="3" type="ORF">EVOR1521_LOCUS24533</name>
</gene>
<feature type="region of interest" description="Disordered" evidence="1">
    <location>
        <begin position="183"/>
        <end position="213"/>
    </location>
</feature>
<evidence type="ECO:0000313" key="4">
    <source>
        <dbReference type="Proteomes" id="UP001178507"/>
    </source>
</evidence>
<name>A0AA36J943_9DINO</name>
<feature type="signal peptide" evidence="2">
    <location>
        <begin position="1"/>
        <end position="28"/>
    </location>
</feature>
<reference evidence="3" key="1">
    <citation type="submission" date="2023-08" db="EMBL/GenBank/DDBJ databases">
        <authorList>
            <person name="Chen Y."/>
            <person name="Shah S."/>
            <person name="Dougan E. K."/>
            <person name="Thang M."/>
            <person name="Chan C."/>
        </authorList>
    </citation>
    <scope>NUCLEOTIDE SEQUENCE</scope>
</reference>
<protein>
    <submittedName>
        <fullName evidence="3">Uncharacterized protein</fullName>
    </submittedName>
</protein>
<feature type="region of interest" description="Disordered" evidence="1">
    <location>
        <begin position="147"/>
        <end position="170"/>
    </location>
</feature>